<dbReference type="Pfam" id="PF06224">
    <property type="entry name" value="AlkZ-like"/>
    <property type="match status" value="1"/>
</dbReference>
<dbReference type="GO" id="GO:0003677">
    <property type="term" value="F:DNA binding"/>
    <property type="evidence" value="ECO:0007669"/>
    <property type="project" value="UniProtKB-KW"/>
</dbReference>
<sequence length="369" mass="40329">MRFMGEVLSARALGRATLARQLLLERAEVGVAEAVARIGGLQAQTPHSWYFALWSRVSGFDPQDAAGLLEKRELVRVALMRGTIHLVTADDCLAWRPLHDDFIFRVTRSAFGRHWKNVDLDAVAEAGRELLEAGALTFADLGRELHARFPDGTPQALSQLVRARLPLVQVPPRGLWGRSGPVAHTTAEHWLGSPLASEPSLEDFIARYLAAFGPATAKDVQAHCGLTRLREVLDRMGLRTFRTEDGQTLYDLPDAPRPPEDVPAPVRFLPDFDNLFISFADRSRTGVLDPAQTARAWPPHGHIPGTVLVDGTVGATWSPSRARGTAGLTITPFSPLPAHARDAIADEAASLLRLLAPGDTHDLVFTDPW</sequence>
<reference evidence="1 2" key="1">
    <citation type="journal article" date="2019" name="Int. J. Syst. Evol. Microbiol.">
        <title>The Global Catalogue of Microorganisms (GCM) 10K type strain sequencing project: providing services to taxonomists for standard genome sequencing and annotation.</title>
        <authorList>
            <consortium name="The Broad Institute Genomics Platform"/>
            <consortium name="The Broad Institute Genome Sequencing Center for Infectious Disease"/>
            <person name="Wu L."/>
            <person name="Ma J."/>
        </authorList>
    </citation>
    <scope>NUCLEOTIDE SEQUENCE [LARGE SCALE GENOMIC DNA]</scope>
    <source>
        <strain evidence="1 2">JCM 8201</strain>
    </source>
</reference>
<dbReference type="PANTHER" id="PTHR38479">
    <property type="entry name" value="LMO0824 PROTEIN"/>
    <property type="match status" value="1"/>
</dbReference>
<keyword evidence="2" id="KW-1185">Reference proteome</keyword>
<keyword evidence="1" id="KW-0238">DNA-binding</keyword>
<dbReference type="PANTHER" id="PTHR38479:SF2">
    <property type="entry name" value="WINGED HELIX DNA-BINDING DOMAIN-CONTAINING PROTEIN"/>
    <property type="match status" value="1"/>
</dbReference>
<proteinExistence type="predicted"/>
<accession>A0ABN3UMA7</accession>
<dbReference type="EMBL" id="BAAATZ010000029">
    <property type="protein sequence ID" value="GAA2735477.1"/>
    <property type="molecule type" value="Genomic_DNA"/>
</dbReference>
<protein>
    <submittedName>
        <fullName evidence="1">Winged helix DNA-binding domain-containing protein</fullName>
    </submittedName>
</protein>
<dbReference type="Proteomes" id="UP001501842">
    <property type="component" value="Unassembled WGS sequence"/>
</dbReference>
<evidence type="ECO:0000313" key="1">
    <source>
        <dbReference type="EMBL" id="GAA2735477.1"/>
    </source>
</evidence>
<evidence type="ECO:0000313" key="2">
    <source>
        <dbReference type="Proteomes" id="UP001501842"/>
    </source>
</evidence>
<gene>
    <name evidence="1" type="ORF">GCM10010439_60390</name>
</gene>
<dbReference type="InterPro" id="IPR009351">
    <property type="entry name" value="AlkZ-like"/>
</dbReference>
<organism evidence="1 2">
    <name type="scientific">Actinocorallia aurantiaca</name>
    <dbReference type="NCBI Taxonomy" id="46204"/>
    <lineage>
        <taxon>Bacteria</taxon>
        <taxon>Bacillati</taxon>
        <taxon>Actinomycetota</taxon>
        <taxon>Actinomycetes</taxon>
        <taxon>Streptosporangiales</taxon>
        <taxon>Thermomonosporaceae</taxon>
        <taxon>Actinocorallia</taxon>
    </lineage>
</organism>
<comment type="caution">
    <text evidence="1">The sequence shown here is derived from an EMBL/GenBank/DDBJ whole genome shotgun (WGS) entry which is preliminary data.</text>
</comment>
<name>A0ABN3UMA7_9ACTN</name>